<gene>
    <name evidence="1" type="ORF">RHMOL_Rhmol05G0126200</name>
</gene>
<sequence>MALWPYQPEVCGPTTVKHPSIQKRKKDGLYQSWWLDVKAAQPPTRKKRKQEMVIEDSCGDPHTYRIPQRRAFN</sequence>
<reference evidence="1" key="1">
    <citation type="submission" date="2022-02" db="EMBL/GenBank/DDBJ databases">
        <title>Plant Genome Project.</title>
        <authorList>
            <person name="Zhang R.-G."/>
        </authorList>
    </citation>
    <scope>NUCLEOTIDE SEQUENCE</scope>
    <source>
        <strain evidence="1">AT1</strain>
    </source>
</reference>
<keyword evidence="2" id="KW-1185">Reference proteome</keyword>
<organism evidence="1 2">
    <name type="scientific">Rhododendron molle</name>
    <name type="common">Chinese azalea</name>
    <name type="synonym">Azalea mollis</name>
    <dbReference type="NCBI Taxonomy" id="49168"/>
    <lineage>
        <taxon>Eukaryota</taxon>
        <taxon>Viridiplantae</taxon>
        <taxon>Streptophyta</taxon>
        <taxon>Embryophyta</taxon>
        <taxon>Tracheophyta</taxon>
        <taxon>Spermatophyta</taxon>
        <taxon>Magnoliopsida</taxon>
        <taxon>eudicotyledons</taxon>
        <taxon>Gunneridae</taxon>
        <taxon>Pentapetalae</taxon>
        <taxon>asterids</taxon>
        <taxon>Ericales</taxon>
        <taxon>Ericaceae</taxon>
        <taxon>Ericoideae</taxon>
        <taxon>Rhodoreae</taxon>
        <taxon>Rhododendron</taxon>
    </lineage>
</organism>
<dbReference type="Proteomes" id="UP001062846">
    <property type="component" value="Chromosome 5"/>
</dbReference>
<accession>A0ACC0NPT6</accession>
<proteinExistence type="predicted"/>
<evidence type="ECO:0000313" key="2">
    <source>
        <dbReference type="Proteomes" id="UP001062846"/>
    </source>
</evidence>
<protein>
    <submittedName>
        <fullName evidence="1">Uncharacterized protein</fullName>
    </submittedName>
</protein>
<dbReference type="EMBL" id="CM046392">
    <property type="protein sequence ID" value="KAI8554814.1"/>
    <property type="molecule type" value="Genomic_DNA"/>
</dbReference>
<name>A0ACC0NPT6_RHOML</name>
<comment type="caution">
    <text evidence="1">The sequence shown here is derived from an EMBL/GenBank/DDBJ whole genome shotgun (WGS) entry which is preliminary data.</text>
</comment>
<evidence type="ECO:0000313" key="1">
    <source>
        <dbReference type="EMBL" id="KAI8554814.1"/>
    </source>
</evidence>